<dbReference type="Proteomes" id="UP000789901">
    <property type="component" value="Unassembled WGS sequence"/>
</dbReference>
<sequence>MNQTQEQIMDPVTSEIDWTNKLNEYKNIFALSTEEFKKFAIIQNEKVSGKDKEIAQLLKTDANIEEVIKEVLIKQECGYQDYSIQELTNKIPNLEAKEQNNSEGLEMKAEEVIEYKYTPASYNKNSNLTITNNCMVEHINTKATKTTPKKWIAQKCKIDKKDKEYSTNDSGINMHEWMVTTKQEGKLKDLKNDKKTRKEIAQDLPVPIAPKGALVVSKEKSNNKEVAITIDNKKAKEKRELIDPKDKEDLKTIQELYETDLNIQLDIIDKDINKEDLTKLCKEWAKIVHKEWKFKKRTWEEGKIREFIDQKIINSLFEHPYREVIIDRVIAEEAEDEPSKLVHEEEEVFNIVRSHFENQFHKRNSCENKIPSNWKERYAHLRDIKRDWYDEMLKEVQQEEWDTAMQQKLKLIAGKI</sequence>
<gene>
    <name evidence="1" type="ORF">GMARGA_LOCUS875</name>
</gene>
<dbReference type="EMBL" id="CAJVQB010000181">
    <property type="protein sequence ID" value="CAG8473166.1"/>
    <property type="molecule type" value="Genomic_DNA"/>
</dbReference>
<evidence type="ECO:0000313" key="1">
    <source>
        <dbReference type="EMBL" id="CAG8473166.1"/>
    </source>
</evidence>
<keyword evidence="2" id="KW-1185">Reference proteome</keyword>
<name>A0ABM8VXR0_GIGMA</name>
<accession>A0ABM8VXR0</accession>
<organism evidence="1 2">
    <name type="scientific">Gigaspora margarita</name>
    <dbReference type="NCBI Taxonomy" id="4874"/>
    <lineage>
        <taxon>Eukaryota</taxon>
        <taxon>Fungi</taxon>
        <taxon>Fungi incertae sedis</taxon>
        <taxon>Mucoromycota</taxon>
        <taxon>Glomeromycotina</taxon>
        <taxon>Glomeromycetes</taxon>
        <taxon>Diversisporales</taxon>
        <taxon>Gigasporaceae</taxon>
        <taxon>Gigaspora</taxon>
    </lineage>
</organism>
<comment type="caution">
    <text evidence="1">The sequence shown here is derived from an EMBL/GenBank/DDBJ whole genome shotgun (WGS) entry which is preliminary data.</text>
</comment>
<protein>
    <submittedName>
        <fullName evidence="1">3769_t:CDS:1</fullName>
    </submittedName>
</protein>
<evidence type="ECO:0000313" key="2">
    <source>
        <dbReference type="Proteomes" id="UP000789901"/>
    </source>
</evidence>
<reference evidence="1 2" key="1">
    <citation type="submission" date="2021-06" db="EMBL/GenBank/DDBJ databases">
        <authorList>
            <person name="Kallberg Y."/>
            <person name="Tangrot J."/>
            <person name="Rosling A."/>
        </authorList>
    </citation>
    <scope>NUCLEOTIDE SEQUENCE [LARGE SCALE GENOMIC DNA]</scope>
    <source>
        <strain evidence="1 2">120-4 pot B 10/14</strain>
    </source>
</reference>
<proteinExistence type="predicted"/>